<evidence type="ECO:0008006" key="3">
    <source>
        <dbReference type="Google" id="ProtNLM"/>
    </source>
</evidence>
<dbReference type="EMBL" id="RIAS01000010">
    <property type="protein sequence ID" value="KAA8785754.1"/>
    <property type="molecule type" value="Genomic_DNA"/>
</dbReference>
<gene>
    <name evidence="1" type="ORF">EC604_18135</name>
</gene>
<evidence type="ECO:0000313" key="2">
    <source>
        <dbReference type="Proteomes" id="UP000323664"/>
    </source>
</evidence>
<organism evidence="1 2">
    <name type="scientific">Paenibacillus amylolyticus</name>
    <dbReference type="NCBI Taxonomy" id="1451"/>
    <lineage>
        <taxon>Bacteria</taxon>
        <taxon>Bacillati</taxon>
        <taxon>Bacillota</taxon>
        <taxon>Bacilli</taxon>
        <taxon>Bacillales</taxon>
        <taxon>Paenibacillaceae</taxon>
        <taxon>Paenibacillus</taxon>
    </lineage>
</organism>
<comment type="caution">
    <text evidence="1">The sequence shown here is derived from an EMBL/GenBank/DDBJ whole genome shotgun (WGS) entry which is preliminary data.</text>
</comment>
<accession>A0A5M9WVT1</accession>
<reference evidence="1 2" key="1">
    <citation type="journal article" date="2019" name="J. Ind. Microbiol. Biotechnol.">
        <title>Paenibacillus amylolyticus 27C64 has a diverse set of carbohydrate-active enzymes and complete pectin deconstruction system.</title>
        <authorList>
            <person name="Keggi C."/>
            <person name="Doran-Peterson J."/>
        </authorList>
    </citation>
    <scope>NUCLEOTIDE SEQUENCE [LARGE SCALE GENOMIC DNA]</scope>
    <source>
        <strain evidence="1 2">27C64</strain>
    </source>
</reference>
<evidence type="ECO:0000313" key="1">
    <source>
        <dbReference type="EMBL" id="KAA8785754.1"/>
    </source>
</evidence>
<dbReference type="Proteomes" id="UP000323664">
    <property type="component" value="Unassembled WGS sequence"/>
</dbReference>
<proteinExistence type="predicted"/>
<name>A0A5M9WVT1_PAEAM</name>
<dbReference type="OrthoDB" id="2658937at2"/>
<dbReference type="RefSeq" id="WP_151458095.1">
    <property type="nucleotide sequence ID" value="NZ_RIAS01000010.1"/>
</dbReference>
<protein>
    <recommendedName>
        <fullName evidence="3">DUF1433 domain-containing protein</fullName>
    </recommendedName>
</protein>
<dbReference type="PROSITE" id="PS51257">
    <property type="entry name" value="PROKAR_LIPOPROTEIN"/>
    <property type="match status" value="1"/>
</dbReference>
<sequence length="113" mass="12921">MRSLFALMMVFTILLGGCQKMTESEKQALYQEAEKVVVQHFKEKFELDVVVTSKELLPEMAMSQIGLKGHVKDHEDQSFGISYDYKKKITKNLVISPELEEVIKAKGHDPYAK</sequence>
<dbReference type="AlphaFoldDB" id="A0A5M9WVT1"/>